<proteinExistence type="predicted"/>
<accession>A0ABQ1Y0F0</accession>
<name>A0ABQ1Y0F0_9PROT</name>
<dbReference type="EMBL" id="BMFS01000016">
    <property type="protein sequence ID" value="GGH07991.1"/>
    <property type="molecule type" value="Genomic_DNA"/>
</dbReference>
<reference evidence="2" key="1">
    <citation type="journal article" date="2019" name="Int. J. Syst. Evol. Microbiol.">
        <title>The Global Catalogue of Microorganisms (GCM) 10K type strain sequencing project: providing services to taxonomists for standard genome sequencing and annotation.</title>
        <authorList>
            <consortium name="The Broad Institute Genomics Platform"/>
            <consortium name="The Broad Institute Genome Sequencing Center for Infectious Disease"/>
            <person name="Wu L."/>
            <person name="Ma J."/>
        </authorList>
    </citation>
    <scope>NUCLEOTIDE SEQUENCE [LARGE SCALE GENOMIC DNA]</scope>
    <source>
        <strain evidence="2">CGMCC 1.12766</strain>
    </source>
</reference>
<evidence type="ECO:0000313" key="2">
    <source>
        <dbReference type="Proteomes" id="UP000648722"/>
    </source>
</evidence>
<dbReference type="Proteomes" id="UP000648722">
    <property type="component" value="Unassembled WGS sequence"/>
</dbReference>
<evidence type="ECO:0000313" key="1">
    <source>
        <dbReference type="EMBL" id="GGH07991.1"/>
    </source>
</evidence>
<sequence>MSWYPESPEDAYAAGMDHALRAKQGEGGIFGSVYNPPEKYREAYERAWKKHYK</sequence>
<gene>
    <name evidence="1" type="ORF">GCM10007420_26010</name>
</gene>
<comment type="caution">
    <text evidence="1">The sequence shown here is derived from an EMBL/GenBank/DDBJ whole genome shotgun (WGS) entry which is preliminary data.</text>
</comment>
<organism evidence="1 2">
    <name type="scientific">Glycocaulis albus</name>
    <dbReference type="NCBI Taxonomy" id="1382801"/>
    <lineage>
        <taxon>Bacteria</taxon>
        <taxon>Pseudomonadati</taxon>
        <taxon>Pseudomonadota</taxon>
        <taxon>Alphaproteobacteria</taxon>
        <taxon>Maricaulales</taxon>
        <taxon>Maricaulaceae</taxon>
        <taxon>Glycocaulis</taxon>
    </lineage>
</organism>
<protein>
    <submittedName>
        <fullName evidence="1">Uncharacterized protein</fullName>
    </submittedName>
</protein>
<keyword evidence="2" id="KW-1185">Reference proteome</keyword>